<sequence>MPEMKVWPFDVALRGVASNHRMLRWLKTVVVSDAEKASRRRQVGTRKMSKPEPLLTCRYKGKRHPNRGHVSGCGSRAWRVPDYWPGGVRHGGGMSLVCGSGRERGKACADTPLRWGERE</sequence>
<dbReference type="AlphaFoldDB" id="A0A7I7VZ38"/>
<dbReference type="Proteomes" id="UP000467201">
    <property type="component" value="Chromosome"/>
</dbReference>
<evidence type="ECO:0000313" key="1">
    <source>
        <dbReference type="EMBL" id="BBZ09621.1"/>
    </source>
</evidence>
<dbReference type="EMBL" id="AP022605">
    <property type="protein sequence ID" value="BBZ09621.1"/>
    <property type="molecule type" value="Genomic_DNA"/>
</dbReference>
<gene>
    <name evidence="1" type="ORF">MDOR_37900</name>
</gene>
<evidence type="ECO:0000313" key="2">
    <source>
        <dbReference type="Proteomes" id="UP000467201"/>
    </source>
</evidence>
<dbReference type="KEGG" id="mdr:MDOR_37900"/>
<proteinExistence type="predicted"/>
<protein>
    <submittedName>
        <fullName evidence="1">Uncharacterized protein</fullName>
    </submittedName>
</protein>
<reference evidence="1 2" key="1">
    <citation type="journal article" date="2019" name="Emerg. Microbes Infect.">
        <title>Comprehensive subspecies identification of 175 nontuberculous mycobacteria species based on 7547 genomic profiles.</title>
        <authorList>
            <person name="Matsumoto Y."/>
            <person name="Kinjo T."/>
            <person name="Motooka D."/>
            <person name="Nabeya D."/>
            <person name="Jung N."/>
            <person name="Uechi K."/>
            <person name="Horii T."/>
            <person name="Iida T."/>
            <person name="Fujita J."/>
            <person name="Nakamura S."/>
        </authorList>
    </citation>
    <scope>NUCLEOTIDE SEQUENCE [LARGE SCALE GENOMIC DNA]</scope>
    <source>
        <strain evidence="1 2">JCM 12405</strain>
    </source>
</reference>
<accession>A0A7I7VZ38</accession>
<name>A0A7I7VZ38_9MYCO</name>
<organism evidence="1 2">
    <name type="scientific">Mycolicibacterium doricum</name>
    <dbReference type="NCBI Taxonomy" id="126673"/>
    <lineage>
        <taxon>Bacteria</taxon>
        <taxon>Bacillati</taxon>
        <taxon>Actinomycetota</taxon>
        <taxon>Actinomycetes</taxon>
        <taxon>Mycobacteriales</taxon>
        <taxon>Mycobacteriaceae</taxon>
        <taxon>Mycolicibacterium</taxon>
    </lineage>
</organism>